<proteinExistence type="predicted"/>
<evidence type="ECO:0000313" key="1">
    <source>
        <dbReference type="EMBL" id="KAI4346711.1"/>
    </source>
</evidence>
<name>A0ACB9PGU4_BAUVA</name>
<reference evidence="1 2" key="1">
    <citation type="journal article" date="2022" name="DNA Res.">
        <title>Chromosomal-level genome assembly of the orchid tree Bauhinia variegata (Leguminosae; Cercidoideae) supports the allotetraploid origin hypothesis of Bauhinia.</title>
        <authorList>
            <person name="Zhong Y."/>
            <person name="Chen Y."/>
            <person name="Zheng D."/>
            <person name="Pang J."/>
            <person name="Liu Y."/>
            <person name="Luo S."/>
            <person name="Meng S."/>
            <person name="Qian L."/>
            <person name="Wei D."/>
            <person name="Dai S."/>
            <person name="Zhou R."/>
        </authorList>
    </citation>
    <scope>NUCLEOTIDE SEQUENCE [LARGE SCALE GENOMIC DNA]</scope>
    <source>
        <strain evidence="1">BV-YZ2020</strain>
    </source>
</reference>
<organism evidence="1 2">
    <name type="scientific">Bauhinia variegata</name>
    <name type="common">Purple orchid tree</name>
    <name type="synonym">Phanera variegata</name>
    <dbReference type="NCBI Taxonomy" id="167791"/>
    <lineage>
        <taxon>Eukaryota</taxon>
        <taxon>Viridiplantae</taxon>
        <taxon>Streptophyta</taxon>
        <taxon>Embryophyta</taxon>
        <taxon>Tracheophyta</taxon>
        <taxon>Spermatophyta</taxon>
        <taxon>Magnoliopsida</taxon>
        <taxon>eudicotyledons</taxon>
        <taxon>Gunneridae</taxon>
        <taxon>Pentapetalae</taxon>
        <taxon>rosids</taxon>
        <taxon>fabids</taxon>
        <taxon>Fabales</taxon>
        <taxon>Fabaceae</taxon>
        <taxon>Cercidoideae</taxon>
        <taxon>Cercideae</taxon>
        <taxon>Bauhiniinae</taxon>
        <taxon>Bauhinia</taxon>
    </lineage>
</organism>
<keyword evidence="2" id="KW-1185">Reference proteome</keyword>
<evidence type="ECO:0000313" key="2">
    <source>
        <dbReference type="Proteomes" id="UP000828941"/>
    </source>
</evidence>
<sequence length="260" mass="28866">MCRGDVPLQSCKECVRTATQRISSECGHSKEAIIWHAYCLLHYSNSSFFSTLSESPTKVWESLEIITRQEKYNELVAKTLVEVVAEASFNSSGSQGAKHFATKTASLFRSQSLYTLAQCTPDLSPKDCNSCLHDAMGNISPAGRLGGRVLYPSCNFRFELEPFYYNSPASAPAPTTTVGDESATLESLQFNLRIIEAATNKFSQENRIGRGGFGEVYKAWTLWRDENPLEIVDPNLEDIHLPTEIAKCIQIGLCSRKSKC</sequence>
<comment type="caution">
    <text evidence="1">The sequence shown here is derived from an EMBL/GenBank/DDBJ whole genome shotgun (WGS) entry which is preliminary data.</text>
</comment>
<accession>A0ACB9PGU4</accession>
<gene>
    <name evidence="1" type="ORF">L6164_007584</name>
</gene>
<dbReference type="Proteomes" id="UP000828941">
    <property type="component" value="Chromosome 4"/>
</dbReference>
<dbReference type="EMBL" id="CM039429">
    <property type="protein sequence ID" value="KAI4346711.1"/>
    <property type="molecule type" value="Genomic_DNA"/>
</dbReference>
<protein>
    <submittedName>
        <fullName evidence="1">Uncharacterized protein</fullName>
    </submittedName>
</protein>